<dbReference type="InterPro" id="IPR051475">
    <property type="entry name" value="Diverse_Ion_Transporter"/>
</dbReference>
<evidence type="ECO:0000256" key="2">
    <source>
        <dbReference type="ARBA" id="ARBA00022448"/>
    </source>
</evidence>
<protein>
    <submittedName>
        <fullName evidence="10">P protein-like isoform X1</fullName>
    </submittedName>
</protein>
<dbReference type="RefSeq" id="XP_013176854.1">
    <property type="nucleotide sequence ID" value="XM_013321400.1"/>
</dbReference>
<dbReference type="GeneID" id="106124578"/>
<evidence type="ECO:0000256" key="4">
    <source>
        <dbReference type="ARBA" id="ARBA00022989"/>
    </source>
</evidence>
<name>A0AAJ6ZPW7_PAPXU</name>
<feature type="coiled-coil region" evidence="6">
    <location>
        <begin position="691"/>
        <end position="718"/>
    </location>
</feature>
<feature type="transmembrane region" description="Helical" evidence="8">
    <location>
        <begin position="452"/>
        <end position="472"/>
    </location>
</feature>
<dbReference type="GO" id="GO:0016020">
    <property type="term" value="C:membrane"/>
    <property type="evidence" value="ECO:0007669"/>
    <property type="project" value="UniProtKB-SubCell"/>
</dbReference>
<feature type="transmembrane region" description="Helical" evidence="8">
    <location>
        <begin position="633"/>
        <end position="652"/>
    </location>
</feature>
<dbReference type="CDD" id="cd01116">
    <property type="entry name" value="P_permease"/>
    <property type="match status" value="1"/>
</dbReference>
<evidence type="ECO:0000256" key="7">
    <source>
        <dbReference type="SAM" id="MobiDB-lite"/>
    </source>
</evidence>
<keyword evidence="3 8" id="KW-0812">Transmembrane</keyword>
<keyword evidence="5 8" id="KW-0472">Membrane</keyword>
<feature type="domain" description="Citrate transporter-like" evidence="9">
    <location>
        <begin position="467"/>
        <end position="900"/>
    </location>
</feature>
<feature type="transmembrane region" description="Helical" evidence="8">
    <location>
        <begin position="479"/>
        <end position="496"/>
    </location>
</feature>
<dbReference type="KEGG" id="pxu:106124578"/>
<feature type="transmembrane region" description="Helical" evidence="8">
    <location>
        <begin position="747"/>
        <end position="767"/>
    </location>
</feature>
<keyword evidence="6" id="KW-0175">Coiled coil</keyword>
<comment type="subcellular location">
    <subcellularLocation>
        <location evidence="1">Membrane</location>
        <topology evidence="1">Multi-pass membrane protein</topology>
    </subcellularLocation>
</comment>
<dbReference type="PANTHER" id="PTHR43568:SF1">
    <property type="entry name" value="P PROTEIN"/>
    <property type="match status" value="1"/>
</dbReference>
<feature type="transmembrane region" description="Helical" evidence="8">
    <location>
        <begin position="516"/>
        <end position="540"/>
    </location>
</feature>
<proteinExistence type="predicted"/>
<dbReference type="AlphaFoldDB" id="A0AAJ6ZPW7"/>
<feature type="transmembrane region" description="Helical" evidence="8">
    <location>
        <begin position="846"/>
        <end position="864"/>
    </location>
</feature>
<organism evidence="10">
    <name type="scientific">Papilio xuthus</name>
    <name type="common">Asian swallowtail butterfly</name>
    <dbReference type="NCBI Taxonomy" id="66420"/>
    <lineage>
        <taxon>Eukaryota</taxon>
        <taxon>Metazoa</taxon>
        <taxon>Ecdysozoa</taxon>
        <taxon>Arthropoda</taxon>
        <taxon>Hexapoda</taxon>
        <taxon>Insecta</taxon>
        <taxon>Pterygota</taxon>
        <taxon>Neoptera</taxon>
        <taxon>Endopterygota</taxon>
        <taxon>Lepidoptera</taxon>
        <taxon>Glossata</taxon>
        <taxon>Ditrysia</taxon>
        <taxon>Papilionoidea</taxon>
        <taxon>Papilionidae</taxon>
        <taxon>Papilioninae</taxon>
        <taxon>Papilio</taxon>
    </lineage>
</organism>
<evidence type="ECO:0000259" key="9">
    <source>
        <dbReference type="Pfam" id="PF03600"/>
    </source>
</evidence>
<sequence length="963" mass="108205">MNKDKRAYHNDGFEITEDFENVKRNKTNEVEKKDKLRRSLVCHQNNKLEYRNTIDGYIDMIVATDSDDYAGAGSISSDVFRNINSRKIKRNDDDKIEPDKRIRPMSSSSSDSYYTFSGLAYKSFNEKSVKKSWTRQSLRDEKYEEKLPSSQELNRSQYSLVSCGELTAEAIQLWLGLPKKIKYDPELAPFRQRYEKEFGNLENIPLSSNQSSNGSAPETKRLPLVKSAPHLNNNNIKTVSANDDGVNIKDPEKANNFSKNGEKEEKGQTHKHSTKMAKARHYVKMMLLIASWIFFTIVFMLYNEKEEIKRNTFVGPGEIKDYLFNASEIDNLSVLVKLSGPFLPEHMEKHLNSTELEAAQKMTVWLERWSASDGPPVISKNKEVTASEKWSVLLQEDRFLDFSQGERRTSTIILGKNASSANSSSVHMIRMQTTSKQTIPLTVSYTVNPIDVASGVTYACLLLCGLYVLIIFEIINRTMAAIIVSSSALAVLALVGERPSVPELVSWLDVETLLLLFSMMLLVAITAETGIFDFLAVFTFEVTRGKLWPLISLLCAITGLLSTFLDNVTTVLLMTPVTIRLCEVMNLDPIPILMSMVLFSNIGGTATPVGDPPNVIIASNKAVVQSGINFTNFTLHMTLGIVLVCVQTYFQLRYIYRDTSKLRLNVPRDIQDLRHQISIWRRAIESLPHLSQDQQVVRERLERKVAKLNLKLTALEKESIKRVFPKETFQSTLVELKEKYKIRDKALLIKASIAISFVVIVFFLHSIPELNRVSLGWTALLGAILLLTLADREDLEPILHRVEWSTLLFFASLFVLMEALSKLGLIEFIGGLTESIILKVDESARLAVALLMMLWVSGVTSAFVDNIPLTTMMVRVVTTLGSNPQLGLPMAPLIWALSFGACLGGNGTLIGASANVVCAGVAEQHGYRFSFLQFFRVGFPVMIGHLLVASVYLLLCHCVFSWH</sequence>
<dbReference type="PANTHER" id="PTHR43568">
    <property type="entry name" value="P PROTEIN"/>
    <property type="match status" value="1"/>
</dbReference>
<feature type="transmembrane region" description="Helical" evidence="8">
    <location>
        <begin position="547"/>
        <end position="565"/>
    </location>
</feature>
<dbReference type="InterPro" id="IPR004680">
    <property type="entry name" value="Cit_transptr-like_dom"/>
</dbReference>
<dbReference type="GO" id="GO:0055085">
    <property type="term" value="P:transmembrane transport"/>
    <property type="evidence" value="ECO:0007669"/>
    <property type="project" value="InterPro"/>
</dbReference>
<feature type="transmembrane region" description="Helical" evidence="8">
    <location>
        <begin position="937"/>
        <end position="962"/>
    </location>
</feature>
<dbReference type="Proteomes" id="UP000694872">
    <property type="component" value="Unplaced"/>
</dbReference>
<evidence type="ECO:0000256" key="5">
    <source>
        <dbReference type="ARBA" id="ARBA00023136"/>
    </source>
</evidence>
<evidence type="ECO:0000256" key="3">
    <source>
        <dbReference type="ARBA" id="ARBA00022692"/>
    </source>
</evidence>
<keyword evidence="2" id="KW-0813">Transport</keyword>
<evidence type="ECO:0000256" key="8">
    <source>
        <dbReference type="SAM" id="Phobius"/>
    </source>
</evidence>
<reference evidence="10" key="1">
    <citation type="submission" date="2025-08" db="UniProtKB">
        <authorList>
            <consortium name="RefSeq"/>
        </authorList>
    </citation>
    <scope>IDENTIFICATION</scope>
</reference>
<feature type="transmembrane region" description="Helical" evidence="8">
    <location>
        <begin position="282"/>
        <end position="302"/>
    </location>
</feature>
<evidence type="ECO:0000313" key="10">
    <source>
        <dbReference type="RefSeq" id="XP_013176854.1"/>
    </source>
</evidence>
<keyword evidence="4 8" id="KW-1133">Transmembrane helix</keyword>
<feature type="transmembrane region" description="Helical" evidence="8">
    <location>
        <begin position="802"/>
        <end position="826"/>
    </location>
</feature>
<evidence type="ECO:0000256" key="6">
    <source>
        <dbReference type="SAM" id="Coils"/>
    </source>
</evidence>
<dbReference type="Pfam" id="PF03600">
    <property type="entry name" value="CitMHS"/>
    <property type="match status" value="1"/>
</dbReference>
<evidence type="ECO:0000256" key="1">
    <source>
        <dbReference type="ARBA" id="ARBA00004141"/>
    </source>
</evidence>
<gene>
    <name evidence="10" type="primary">LOC106124578</name>
</gene>
<feature type="region of interest" description="Disordered" evidence="7">
    <location>
        <begin position="233"/>
        <end position="273"/>
    </location>
</feature>
<accession>A0AAJ6ZPW7</accession>